<dbReference type="GO" id="GO:0000139">
    <property type="term" value="C:Golgi membrane"/>
    <property type="evidence" value="ECO:0007669"/>
    <property type="project" value="UniProtKB-SubCell"/>
</dbReference>
<keyword evidence="7 10" id="KW-1133">Transmembrane helix</keyword>
<keyword evidence="6" id="KW-0735">Signal-anchor</keyword>
<dbReference type="InterPro" id="IPR002659">
    <property type="entry name" value="Glyco_trans_31"/>
</dbReference>
<name>A0A819DZC5_9BILA</name>
<dbReference type="Pfam" id="PF01762">
    <property type="entry name" value="Galactosyl_T"/>
    <property type="match status" value="1"/>
</dbReference>
<dbReference type="EMBL" id="CAJOBE010002759">
    <property type="protein sequence ID" value="CAF3841978.1"/>
    <property type="molecule type" value="Genomic_DNA"/>
</dbReference>
<comment type="subcellular location">
    <subcellularLocation>
        <location evidence="1">Golgi apparatus membrane</location>
        <topology evidence="1">Single-pass type II membrane protein</topology>
    </subcellularLocation>
</comment>
<comment type="caution">
    <text evidence="11">The sequence shown here is derived from an EMBL/GenBank/DDBJ whole genome shotgun (WGS) entry which is preliminary data.</text>
</comment>
<evidence type="ECO:0000256" key="9">
    <source>
        <dbReference type="ARBA" id="ARBA00023136"/>
    </source>
</evidence>
<evidence type="ECO:0000313" key="12">
    <source>
        <dbReference type="Proteomes" id="UP000663874"/>
    </source>
</evidence>
<protein>
    <submittedName>
        <fullName evidence="11">Uncharacterized protein</fullName>
    </submittedName>
</protein>
<evidence type="ECO:0000256" key="6">
    <source>
        <dbReference type="ARBA" id="ARBA00022968"/>
    </source>
</evidence>
<evidence type="ECO:0000256" key="3">
    <source>
        <dbReference type="ARBA" id="ARBA00022676"/>
    </source>
</evidence>
<accession>A0A819DZC5</accession>
<proteinExistence type="inferred from homology"/>
<evidence type="ECO:0000256" key="8">
    <source>
        <dbReference type="ARBA" id="ARBA00023034"/>
    </source>
</evidence>
<keyword evidence="9 10" id="KW-0472">Membrane</keyword>
<sequence length="422" mass="49675">MMPIKTDDNIFLNTYLLVNIIDIALMNMANNQLKLEYNYSDTSAIIYGIEIRNAYVVRNSNDQYLVNTCYIVTDDEYPCKNYPLYMSGFGYIVNHNSRLKLLLWIYIVICLTCLSLIYYISCAIKDICTNRLLCPHRQLNLYPHLLNFLNNDYSLCSQRSAKRGSHQHVIGVSAYLSKMDNKNLLAKVWTYLLEYIEEAKEKYPNWIVRIYYYSLDISKEEIFRIENNYKNVDFCDSTNIPVLGNVSNWLPGKMQRFLPIADPLVDIYMSRDIDSPILERETIIVYGWLDSKQTIHIIRDHHEHDVPILGGLWGIKLNKERSLINNISQYLLSPDVVKCYKGKGDQNFLEDYIWPHAIMYDKMTLEFDSFFCKKYPNSRPFPTRKESPTLFIGCRRPNCTKDKHPECPKECRPANRPDWIWC</sequence>
<evidence type="ECO:0000256" key="2">
    <source>
        <dbReference type="ARBA" id="ARBA00008661"/>
    </source>
</evidence>
<evidence type="ECO:0000256" key="10">
    <source>
        <dbReference type="SAM" id="Phobius"/>
    </source>
</evidence>
<keyword evidence="3" id="KW-0328">Glycosyltransferase</keyword>
<organism evidence="11 12">
    <name type="scientific">Rotaria sordida</name>
    <dbReference type="NCBI Taxonomy" id="392033"/>
    <lineage>
        <taxon>Eukaryota</taxon>
        <taxon>Metazoa</taxon>
        <taxon>Spiralia</taxon>
        <taxon>Gnathifera</taxon>
        <taxon>Rotifera</taxon>
        <taxon>Eurotatoria</taxon>
        <taxon>Bdelloidea</taxon>
        <taxon>Philodinida</taxon>
        <taxon>Philodinidae</taxon>
        <taxon>Rotaria</taxon>
    </lineage>
</organism>
<keyword evidence="4" id="KW-0808">Transferase</keyword>
<dbReference type="AlphaFoldDB" id="A0A819DZC5"/>
<dbReference type="GO" id="GO:0016758">
    <property type="term" value="F:hexosyltransferase activity"/>
    <property type="evidence" value="ECO:0007669"/>
    <property type="project" value="InterPro"/>
</dbReference>
<evidence type="ECO:0000256" key="5">
    <source>
        <dbReference type="ARBA" id="ARBA00022692"/>
    </source>
</evidence>
<keyword evidence="8" id="KW-0333">Golgi apparatus</keyword>
<evidence type="ECO:0000313" key="11">
    <source>
        <dbReference type="EMBL" id="CAF3841978.1"/>
    </source>
</evidence>
<evidence type="ECO:0000256" key="7">
    <source>
        <dbReference type="ARBA" id="ARBA00022989"/>
    </source>
</evidence>
<keyword evidence="5 10" id="KW-0812">Transmembrane</keyword>
<evidence type="ECO:0000256" key="1">
    <source>
        <dbReference type="ARBA" id="ARBA00004323"/>
    </source>
</evidence>
<reference evidence="11" key="1">
    <citation type="submission" date="2021-02" db="EMBL/GenBank/DDBJ databases">
        <authorList>
            <person name="Nowell W R."/>
        </authorList>
    </citation>
    <scope>NUCLEOTIDE SEQUENCE</scope>
</reference>
<feature type="transmembrane region" description="Helical" evidence="10">
    <location>
        <begin position="101"/>
        <end position="121"/>
    </location>
</feature>
<comment type="similarity">
    <text evidence="2">Belongs to the glycosyltransferase 31 family.</text>
</comment>
<gene>
    <name evidence="11" type="ORF">FNK824_LOCUS17402</name>
</gene>
<evidence type="ECO:0000256" key="4">
    <source>
        <dbReference type="ARBA" id="ARBA00022679"/>
    </source>
</evidence>
<dbReference type="Proteomes" id="UP000663874">
    <property type="component" value="Unassembled WGS sequence"/>
</dbReference>
<feature type="transmembrane region" description="Helical" evidence="10">
    <location>
        <begin position="12"/>
        <end position="29"/>
    </location>
</feature>